<dbReference type="RefSeq" id="WP_379563425.1">
    <property type="nucleotide sequence ID" value="NZ_JBHUMX010000041.1"/>
</dbReference>
<organism evidence="2 3">
    <name type="scientific">Oceanobacillus kapialis</name>
    <dbReference type="NCBI Taxonomy" id="481353"/>
    <lineage>
        <taxon>Bacteria</taxon>
        <taxon>Bacillati</taxon>
        <taxon>Bacillota</taxon>
        <taxon>Bacilli</taxon>
        <taxon>Bacillales</taxon>
        <taxon>Bacillaceae</taxon>
        <taxon>Oceanobacillus</taxon>
    </lineage>
</organism>
<feature type="transmembrane region" description="Helical" evidence="1">
    <location>
        <begin position="6"/>
        <end position="26"/>
    </location>
</feature>
<gene>
    <name evidence="2" type="ORF">ACFSUN_16160</name>
</gene>
<name>A0ABW5Q452_9BACI</name>
<keyword evidence="1" id="KW-0472">Membrane</keyword>
<evidence type="ECO:0000313" key="2">
    <source>
        <dbReference type="EMBL" id="MFD2630321.1"/>
    </source>
</evidence>
<feature type="transmembrane region" description="Helical" evidence="1">
    <location>
        <begin position="56"/>
        <end position="72"/>
    </location>
</feature>
<dbReference type="EMBL" id="JBHUMX010000041">
    <property type="protein sequence ID" value="MFD2630321.1"/>
    <property type="molecule type" value="Genomic_DNA"/>
</dbReference>
<protein>
    <submittedName>
        <fullName evidence="2">Uncharacterized protein</fullName>
    </submittedName>
</protein>
<comment type="caution">
    <text evidence="2">The sequence shown here is derived from an EMBL/GenBank/DDBJ whole genome shotgun (WGS) entry which is preliminary data.</text>
</comment>
<sequence length="81" mass="9253">MDFFLVGVIFWVLFSVASVLLVFGLWKSSSKQLIMSGCAFLLPTLYFAGAENWLRLLIFLPMVLFVLAFFISKSRKIPSRN</sequence>
<dbReference type="Proteomes" id="UP001597451">
    <property type="component" value="Unassembled WGS sequence"/>
</dbReference>
<feature type="transmembrane region" description="Helical" evidence="1">
    <location>
        <begin position="33"/>
        <end position="50"/>
    </location>
</feature>
<accession>A0ABW5Q452</accession>
<reference evidence="3" key="1">
    <citation type="journal article" date="2019" name="Int. J. Syst. Evol. Microbiol.">
        <title>The Global Catalogue of Microorganisms (GCM) 10K type strain sequencing project: providing services to taxonomists for standard genome sequencing and annotation.</title>
        <authorList>
            <consortium name="The Broad Institute Genomics Platform"/>
            <consortium name="The Broad Institute Genome Sequencing Center for Infectious Disease"/>
            <person name="Wu L."/>
            <person name="Ma J."/>
        </authorList>
    </citation>
    <scope>NUCLEOTIDE SEQUENCE [LARGE SCALE GENOMIC DNA]</scope>
    <source>
        <strain evidence="3">TISTR 1858</strain>
    </source>
</reference>
<proteinExistence type="predicted"/>
<keyword evidence="1" id="KW-1133">Transmembrane helix</keyword>
<evidence type="ECO:0000313" key="3">
    <source>
        <dbReference type="Proteomes" id="UP001597451"/>
    </source>
</evidence>
<evidence type="ECO:0000256" key="1">
    <source>
        <dbReference type="SAM" id="Phobius"/>
    </source>
</evidence>
<keyword evidence="3" id="KW-1185">Reference proteome</keyword>
<keyword evidence="1" id="KW-0812">Transmembrane</keyword>